<evidence type="ECO:0000313" key="1">
    <source>
        <dbReference type="EMBL" id="CAG6610929.1"/>
    </source>
</evidence>
<organism evidence="1">
    <name type="scientific">Cacopsylla melanoneura</name>
    <dbReference type="NCBI Taxonomy" id="428564"/>
    <lineage>
        <taxon>Eukaryota</taxon>
        <taxon>Metazoa</taxon>
        <taxon>Ecdysozoa</taxon>
        <taxon>Arthropoda</taxon>
        <taxon>Hexapoda</taxon>
        <taxon>Insecta</taxon>
        <taxon>Pterygota</taxon>
        <taxon>Neoptera</taxon>
        <taxon>Paraneoptera</taxon>
        <taxon>Hemiptera</taxon>
        <taxon>Sternorrhyncha</taxon>
        <taxon>Psylloidea</taxon>
        <taxon>Psyllidae</taxon>
        <taxon>Psyllinae</taxon>
        <taxon>Cacopsylla</taxon>
    </lineage>
</organism>
<dbReference type="AlphaFoldDB" id="A0A8D8PR25"/>
<protein>
    <submittedName>
        <fullName evidence="1">Uncharacterized protein</fullName>
    </submittedName>
</protein>
<dbReference type="EMBL" id="HBUF01366710">
    <property type="protein sequence ID" value="CAG6723965.1"/>
    <property type="molecule type" value="Transcribed_RNA"/>
</dbReference>
<proteinExistence type="predicted"/>
<dbReference type="EMBL" id="HBUF01366708">
    <property type="protein sequence ID" value="CAG6723961.1"/>
    <property type="molecule type" value="Transcribed_RNA"/>
</dbReference>
<name>A0A8D8PR25_9HEMI</name>
<reference evidence="1" key="1">
    <citation type="submission" date="2021-05" db="EMBL/GenBank/DDBJ databases">
        <authorList>
            <person name="Alioto T."/>
            <person name="Alioto T."/>
            <person name="Gomez Garrido J."/>
        </authorList>
    </citation>
    <scope>NUCLEOTIDE SEQUENCE</scope>
</reference>
<dbReference type="EMBL" id="HBUF01020170">
    <property type="protein sequence ID" value="CAG6610929.1"/>
    <property type="molecule type" value="Transcribed_RNA"/>
</dbReference>
<sequence>MRLLQYLMIIIGASPLLVHGARAHLAMVYMLRPSASHFVFVQQWCPAGRYWAAPRATTSARVVGEVTWIIGWAPLTTGVRGATWRGPQGGVLLRNIGERVTRWKGVGIVDAAHRGGAMRQGGRPLSSLLTVGVRAGAPHRGG</sequence>
<dbReference type="EMBL" id="HBUF01020169">
    <property type="protein sequence ID" value="CAG6610928.1"/>
    <property type="molecule type" value="Transcribed_RNA"/>
</dbReference>
<dbReference type="EMBL" id="HBUF01020168">
    <property type="protein sequence ID" value="CAG6610927.1"/>
    <property type="molecule type" value="Transcribed_RNA"/>
</dbReference>
<dbReference type="EMBL" id="HBUF01366709">
    <property type="protein sequence ID" value="CAG6723963.1"/>
    <property type="molecule type" value="Transcribed_RNA"/>
</dbReference>
<accession>A0A8D8PR25</accession>